<gene>
    <name evidence="1" type="ORF">dnm_050980</name>
</gene>
<proteinExistence type="predicted"/>
<dbReference type="Proteomes" id="UP000663722">
    <property type="component" value="Chromosome"/>
</dbReference>
<name>A0A975BQ78_9BACT</name>
<keyword evidence="2" id="KW-1185">Reference proteome</keyword>
<protein>
    <submittedName>
        <fullName evidence="1">Uncharacterized protein</fullName>
    </submittedName>
</protein>
<evidence type="ECO:0000313" key="2">
    <source>
        <dbReference type="Proteomes" id="UP000663722"/>
    </source>
</evidence>
<reference evidence="1" key="1">
    <citation type="journal article" date="2021" name="Microb. Physiol.">
        <title>Proteogenomic Insights into the Physiology of Marine, Sulfate-Reducing, Filamentous Desulfonema limicola and Desulfonema magnum.</title>
        <authorList>
            <person name="Schnaars V."/>
            <person name="Wohlbrand L."/>
            <person name="Scheve S."/>
            <person name="Hinrichs C."/>
            <person name="Reinhardt R."/>
            <person name="Rabus R."/>
        </authorList>
    </citation>
    <scope>NUCLEOTIDE SEQUENCE</scope>
    <source>
        <strain evidence="1">4be13</strain>
    </source>
</reference>
<organism evidence="1 2">
    <name type="scientific">Desulfonema magnum</name>
    <dbReference type="NCBI Taxonomy" id="45655"/>
    <lineage>
        <taxon>Bacteria</taxon>
        <taxon>Pseudomonadati</taxon>
        <taxon>Thermodesulfobacteriota</taxon>
        <taxon>Desulfobacteria</taxon>
        <taxon>Desulfobacterales</taxon>
        <taxon>Desulfococcaceae</taxon>
        <taxon>Desulfonema</taxon>
    </lineage>
</organism>
<dbReference type="EMBL" id="CP061800">
    <property type="protein sequence ID" value="QTA89050.1"/>
    <property type="molecule type" value="Genomic_DNA"/>
</dbReference>
<dbReference type="AlphaFoldDB" id="A0A975BQ78"/>
<evidence type="ECO:0000313" key="1">
    <source>
        <dbReference type="EMBL" id="QTA89050.1"/>
    </source>
</evidence>
<sequence length="107" mass="12634">MGCPFLILTDFADPFVFRSLKHRESRYSIIKFFCHSCESRNPQPQNRGIGRKRIPDFTGFGVSSVERDDRLSGRIGSKKLDYREIRNGHKKKRFFTPVYENIFSENR</sequence>
<accession>A0A975BQ78</accession>
<dbReference type="KEGG" id="dmm:dnm_050980"/>